<sequence>MIHWLKAVALCDIWHKAGQLSCVTSPSPSPAALRAAAIMSMRRVPPNAPVKAYPAARAPIPRLSLPAGLVDDVVRRAVQLAFRIQLDTHRCNQLLTSRVVAALSARTRRFALILVQPHALGSGHYMRMLHDVLNRLSSCAAAETCELRLSLQLQQLDLTGSTITQPKRPESGAVTLANLFHGVRLQHLSLDVGAEVLMPGLQPLAQHLTQLHVQLLMQLYPTLTSLAAALGPLQQLQLPGVTLYGQEQLDALLAATQLTSVQLNSVQDLSSSRADAPCSWQRLELTHWIDSSTAAYLPLHSLTQPLLLVHNLTQACKFWRQLVQLMPSVTHITCWASEGVATAAMLRSLRLMVKQPWSRILQVCIKQPSGPPTLPACWKHKTPSQPGKLRVWFE</sequence>
<comment type="caution">
    <text evidence="1">The sequence shown here is derived from an EMBL/GenBank/DDBJ whole genome shotgun (WGS) entry which is preliminary data.</text>
</comment>
<gene>
    <name evidence="1" type="ORF">HaLaN_05497</name>
</gene>
<protein>
    <recommendedName>
        <fullName evidence="3">F-box domain-containing protein</fullName>
    </recommendedName>
</protein>
<evidence type="ECO:0000313" key="1">
    <source>
        <dbReference type="EMBL" id="GFH10223.1"/>
    </source>
</evidence>
<proteinExistence type="predicted"/>
<evidence type="ECO:0000313" key="2">
    <source>
        <dbReference type="Proteomes" id="UP000485058"/>
    </source>
</evidence>
<name>A0A699YJF1_HAELA</name>
<accession>A0A699YJF1</accession>
<dbReference type="Proteomes" id="UP000485058">
    <property type="component" value="Unassembled WGS sequence"/>
</dbReference>
<organism evidence="1 2">
    <name type="scientific">Haematococcus lacustris</name>
    <name type="common">Green alga</name>
    <name type="synonym">Haematococcus pluvialis</name>
    <dbReference type="NCBI Taxonomy" id="44745"/>
    <lineage>
        <taxon>Eukaryota</taxon>
        <taxon>Viridiplantae</taxon>
        <taxon>Chlorophyta</taxon>
        <taxon>core chlorophytes</taxon>
        <taxon>Chlorophyceae</taxon>
        <taxon>CS clade</taxon>
        <taxon>Chlamydomonadales</taxon>
        <taxon>Haematococcaceae</taxon>
        <taxon>Haematococcus</taxon>
    </lineage>
</organism>
<evidence type="ECO:0008006" key="3">
    <source>
        <dbReference type="Google" id="ProtNLM"/>
    </source>
</evidence>
<keyword evidence="2" id="KW-1185">Reference proteome</keyword>
<dbReference type="AlphaFoldDB" id="A0A699YJF1"/>
<reference evidence="1 2" key="1">
    <citation type="submission" date="2020-02" db="EMBL/GenBank/DDBJ databases">
        <title>Draft genome sequence of Haematococcus lacustris strain NIES-144.</title>
        <authorList>
            <person name="Morimoto D."/>
            <person name="Nakagawa S."/>
            <person name="Yoshida T."/>
            <person name="Sawayama S."/>
        </authorList>
    </citation>
    <scope>NUCLEOTIDE SEQUENCE [LARGE SCALE GENOMIC DNA]</scope>
    <source>
        <strain evidence="1 2">NIES-144</strain>
    </source>
</reference>
<dbReference type="EMBL" id="BLLF01000297">
    <property type="protein sequence ID" value="GFH10223.1"/>
    <property type="molecule type" value="Genomic_DNA"/>
</dbReference>